<protein>
    <submittedName>
        <fullName evidence="10">TonB-dependent receptor</fullName>
    </submittedName>
</protein>
<dbReference type="SUPFAM" id="SSF56935">
    <property type="entry name" value="Porins"/>
    <property type="match status" value="1"/>
</dbReference>
<comment type="subcellular location">
    <subcellularLocation>
        <location evidence="1 5">Cell outer membrane</location>
    </subcellularLocation>
</comment>
<dbReference type="PANTHER" id="PTHR40980">
    <property type="entry name" value="PLUG DOMAIN-CONTAINING PROTEIN"/>
    <property type="match status" value="1"/>
</dbReference>
<dbReference type="InterPro" id="IPR012910">
    <property type="entry name" value="Plug_dom"/>
</dbReference>
<evidence type="ECO:0000313" key="11">
    <source>
        <dbReference type="Proteomes" id="UP001495147"/>
    </source>
</evidence>
<dbReference type="EMBL" id="JBDPZD010000003">
    <property type="protein sequence ID" value="MEO3692249.1"/>
    <property type="molecule type" value="Genomic_DNA"/>
</dbReference>
<comment type="similarity">
    <text evidence="2 5">Belongs to the TonB-dependent receptor family.</text>
</comment>
<sequence>MSSEKFQRLNASQRRFKPVAVACHLTVALCAVTSAQAQEANQALDTVVVTGIRKSLDTTLNLKRTATGLVDGIVSEDIGKFPDTNLAESMQRIAGVAIDRTNNGEGQRVTVRGVGPDFNMVLLNGRQMPTSFGGASGSRAFDFATLSSDAVSALEVYKTARASTPAGGIGATINVKTARPLDSKERVASIGVKANYDVSNSRVVEGLRHSKVTPEISGIYSDTFADRTIGIALSASYSKRNSGSNRALTANGWRTFAANNNSDWGAIPPKPATGADPITNRPTSGLYSTSVEMRYDTTGYSRERINGQAVLQFAPTKDLKFTLDHTVANSTFRAKEAEISAWMNYSFGPMTFTQNGGPVQSPLIQTALFPNNDHDLAFNSGVYAQKSANSSTGFNTEWKVNNDLKVDLDVHHSTSKTDPDSPYGSWAQIDLAMFTMGTTTAYYDKKLPILNLGTTKFQKERMQFTGSQFDNQLADQSVDQWQTKATYKLSAEDKLIAGLGFTKMKDRRGGYNHTNADWGGLGVQGDAASTVKVNSTSLGGMFSQVDGHNDSRLHPTFWYVDFNEAREQAIKVLMTSGVGGSAPYTRAQAEAYFAASPDYTRGQDFRTTEKSTSAYGQWDHAFDTELPSNISVGLRYESTKIDSASQVVPRVAAAWIAQNEVNLTAGEPAFGSAQGSYKFWLPNIDYDVDLASNLKLRASYGHNIGRPNFGVLVGGVTVGDNANAGGGNGNTGNPNLKPLLSKNLDASLEYYYAKSSYVAAGLFYKKVTNFIGNTVVVRTFPGINNPRAGAYAKQGEAACGANAQPLCIRNWIFTNLKGQPGVIVGTTNASGEISGRIEAQPGDPLLNFNISTPTNIKGDNIRGLELNAQHLFGNSGFGVSGNLTIVKTGLKFKLDETGEQAPLVGVGNSANLVGFYEDSAWSVRAAYNWRGKFLARSTDGAGNNPVFTAAYGQLDVGIGYKIGKNLTLQADLINLNDGYIRQFARTEEQVEGVYQTGRRFMVGARYRF</sequence>
<organism evidence="10 11">
    <name type="scientific">Roseateles paludis</name>
    <dbReference type="NCBI Taxonomy" id="3145238"/>
    <lineage>
        <taxon>Bacteria</taxon>
        <taxon>Pseudomonadati</taxon>
        <taxon>Pseudomonadota</taxon>
        <taxon>Betaproteobacteria</taxon>
        <taxon>Burkholderiales</taxon>
        <taxon>Sphaerotilaceae</taxon>
        <taxon>Roseateles</taxon>
    </lineage>
</organism>
<feature type="domain" description="TonB-dependent receptor plug" evidence="9">
    <location>
        <begin position="64"/>
        <end position="171"/>
    </location>
</feature>
<name>A0ABV0G3C8_9BURK</name>
<dbReference type="Gene3D" id="2.40.170.20">
    <property type="entry name" value="TonB-dependent receptor, beta-barrel domain"/>
    <property type="match status" value="1"/>
</dbReference>
<evidence type="ECO:0000256" key="7">
    <source>
        <dbReference type="SAM" id="SignalP"/>
    </source>
</evidence>
<feature type="signal peptide" evidence="7">
    <location>
        <begin position="1"/>
        <end position="37"/>
    </location>
</feature>
<evidence type="ECO:0000256" key="1">
    <source>
        <dbReference type="ARBA" id="ARBA00004442"/>
    </source>
</evidence>
<reference evidence="10 11" key="1">
    <citation type="submission" date="2024-05" db="EMBL/GenBank/DDBJ databases">
        <title>Roseateles sp. DJS-2-20 16S ribosomal RNA gene Genome sequencing and assembly.</title>
        <authorList>
            <person name="Woo H."/>
        </authorList>
    </citation>
    <scope>NUCLEOTIDE SEQUENCE [LARGE SCALE GENOMIC DNA]</scope>
    <source>
        <strain evidence="10 11">DJS-2-20</strain>
    </source>
</reference>
<dbReference type="PANTHER" id="PTHR40980:SF3">
    <property type="entry name" value="TONB-DEPENDENT RECEPTOR-LIKE BETA-BARREL DOMAIN-CONTAINING PROTEIN"/>
    <property type="match status" value="1"/>
</dbReference>
<keyword evidence="7" id="KW-0732">Signal</keyword>
<comment type="caution">
    <text evidence="10">The sequence shown here is derived from an EMBL/GenBank/DDBJ whole genome shotgun (WGS) entry which is preliminary data.</text>
</comment>
<keyword evidence="10" id="KW-0675">Receptor</keyword>
<dbReference type="Pfam" id="PF07715">
    <property type="entry name" value="Plug"/>
    <property type="match status" value="1"/>
</dbReference>
<evidence type="ECO:0000259" key="9">
    <source>
        <dbReference type="Pfam" id="PF07715"/>
    </source>
</evidence>
<dbReference type="Proteomes" id="UP001495147">
    <property type="component" value="Unassembled WGS sequence"/>
</dbReference>
<evidence type="ECO:0000256" key="4">
    <source>
        <dbReference type="ARBA" id="ARBA00023237"/>
    </source>
</evidence>
<dbReference type="Pfam" id="PF00593">
    <property type="entry name" value="TonB_dep_Rec_b-barrel"/>
    <property type="match status" value="1"/>
</dbReference>
<dbReference type="Gene3D" id="2.170.130.10">
    <property type="entry name" value="TonB-dependent receptor, plug domain"/>
    <property type="match status" value="1"/>
</dbReference>
<dbReference type="InterPro" id="IPR010104">
    <property type="entry name" value="TonB_rcpt_bac"/>
</dbReference>
<dbReference type="RefSeq" id="WP_347705071.1">
    <property type="nucleotide sequence ID" value="NZ_JBDPZD010000003.1"/>
</dbReference>
<evidence type="ECO:0000313" key="10">
    <source>
        <dbReference type="EMBL" id="MEO3692249.1"/>
    </source>
</evidence>
<evidence type="ECO:0000256" key="6">
    <source>
        <dbReference type="SAM" id="MobiDB-lite"/>
    </source>
</evidence>
<dbReference type="InterPro" id="IPR036942">
    <property type="entry name" value="Beta-barrel_TonB_sf"/>
</dbReference>
<evidence type="ECO:0000259" key="8">
    <source>
        <dbReference type="Pfam" id="PF00593"/>
    </source>
</evidence>
<evidence type="ECO:0000256" key="3">
    <source>
        <dbReference type="ARBA" id="ARBA00023136"/>
    </source>
</evidence>
<proteinExistence type="inferred from homology"/>
<keyword evidence="5" id="KW-0798">TonB box</keyword>
<evidence type="ECO:0000256" key="5">
    <source>
        <dbReference type="RuleBase" id="RU003357"/>
    </source>
</evidence>
<evidence type="ECO:0000256" key="2">
    <source>
        <dbReference type="ARBA" id="ARBA00009810"/>
    </source>
</evidence>
<gene>
    <name evidence="10" type="ORF">ABDJ85_12270</name>
</gene>
<accession>A0ABV0G3C8</accession>
<keyword evidence="3 5" id="KW-0472">Membrane</keyword>
<dbReference type="InterPro" id="IPR000531">
    <property type="entry name" value="Beta-barrel_TonB"/>
</dbReference>
<dbReference type="NCBIfam" id="TIGR01782">
    <property type="entry name" value="TonB-Xanth-Caul"/>
    <property type="match status" value="1"/>
</dbReference>
<feature type="region of interest" description="Disordered" evidence="6">
    <location>
        <begin position="264"/>
        <end position="283"/>
    </location>
</feature>
<feature type="chain" id="PRO_5047497011" evidence="7">
    <location>
        <begin position="38"/>
        <end position="1008"/>
    </location>
</feature>
<keyword evidence="11" id="KW-1185">Reference proteome</keyword>
<keyword evidence="4" id="KW-0998">Cell outer membrane</keyword>
<feature type="domain" description="TonB-dependent receptor-like beta-barrel" evidence="8">
    <location>
        <begin position="464"/>
        <end position="975"/>
    </location>
</feature>
<dbReference type="InterPro" id="IPR037066">
    <property type="entry name" value="Plug_dom_sf"/>
</dbReference>